<protein>
    <submittedName>
        <fullName evidence="1">Uncharacterized protein</fullName>
    </submittedName>
</protein>
<reference evidence="1 2" key="1">
    <citation type="journal article" date="2021" name="Microbiol. Spectr.">
        <title>A Single Bacterium Capable of Oxidation and Reduction of Iron at Circumneutral pH.</title>
        <authorList>
            <person name="Kato S."/>
            <person name="Ohkuma M."/>
        </authorList>
    </citation>
    <scope>NUCLEOTIDE SEQUENCE [LARGE SCALE GENOMIC DNA]</scope>
    <source>
        <strain evidence="1 2">MIZ03</strain>
    </source>
</reference>
<organism evidence="1 2">
    <name type="scientific">Rhodoferax lithotrophicus</name>
    <dbReference type="NCBI Taxonomy" id="2798804"/>
    <lineage>
        <taxon>Bacteria</taxon>
        <taxon>Pseudomonadati</taxon>
        <taxon>Pseudomonadota</taxon>
        <taxon>Betaproteobacteria</taxon>
        <taxon>Burkholderiales</taxon>
        <taxon>Comamonadaceae</taxon>
        <taxon>Rhodoferax</taxon>
    </lineage>
</organism>
<evidence type="ECO:0000313" key="2">
    <source>
        <dbReference type="Proteomes" id="UP000824366"/>
    </source>
</evidence>
<evidence type="ECO:0000313" key="1">
    <source>
        <dbReference type="EMBL" id="BCO25985.1"/>
    </source>
</evidence>
<sequence length="53" mass="6168">MVWHPLRSLLQGACHLFLLHLCPRRLIQPVVLSDLEPSARRIHPLHMSEMCCL</sequence>
<keyword evidence="2" id="KW-1185">Reference proteome</keyword>
<name>A0ABM7MIG7_9BURK</name>
<dbReference type="Proteomes" id="UP000824366">
    <property type="component" value="Chromosome"/>
</dbReference>
<accession>A0ABM7MIG7</accession>
<gene>
    <name evidence="1" type="ORF">MIZ03_0864</name>
</gene>
<dbReference type="EMBL" id="AP024238">
    <property type="protein sequence ID" value="BCO25985.1"/>
    <property type="molecule type" value="Genomic_DNA"/>
</dbReference>
<proteinExistence type="predicted"/>